<dbReference type="Proteomes" id="UP001224418">
    <property type="component" value="Unassembled WGS sequence"/>
</dbReference>
<protein>
    <submittedName>
        <fullName evidence="1">Uncharacterized protein</fullName>
    </submittedName>
</protein>
<name>A0ABU0JR03_HATLI</name>
<evidence type="ECO:0000313" key="2">
    <source>
        <dbReference type="Proteomes" id="UP001224418"/>
    </source>
</evidence>
<gene>
    <name evidence="1" type="ORF">QOZ93_001268</name>
</gene>
<reference evidence="1 2" key="1">
    <citation type="submission" date="2023-07" db="EMBL/GenBank/DDBJ databases">
        <title>Genomic Encyclopedia of Type Strains, Phase IV (KMG-IV): sequencing the most valuable type-strain genomes for metagenomic binning, comparative biology and taxonomic classification.</title>
        <authorList>
            <person name="Goeker M."/>
        </authorList>
    </citation>
    <scope>NUCLEOTIDE SEQUENCE [LARGE SCALE GENOMIC DNA]</scope>
    <source>
        <strain evidence="1 2">DSM 1400</strain>
    </source>
</reference>
<organism evidence="1 2">
    <name type="scientific">Hathewaya limosa</name>
    <name type="common">Clostridium limosum</name>
    <dbReference type="NCBI Taxonomy" id="1536"/>
    <lineage>
        <taxon>Bacteria</taxon>
        <taxon>Bacillati</taxon>
        <taxon>Bacillota</taxon>
        <taxon>Clostridia</taxon>
        <taxon>Eubacteriales</taxon>
        <taxon>Clostridiaceae</taxon>
        <taxon>Hathewaya</taxon>
    </lineage>
</organism>
<keyword evidence="2" id="KW-1185">Reference proteome</keyword>
<evidence type="ECO:0000313" key="1">
    <source>
        <dbReference type="EMBL" id="MDQ0479527.1"/>
    </source>
</evidence>
<dbReference type="EMBL" id="JAUSWN010000009">
    <property type="protein sequence ID" value="MDQ0479527.1"/>
    <property type="molecule type" value="Genomic_DNA"/>
</dbReference>
<proteinExistence type="predicted"/>
<comment type="caution">
    <text evidence="1">The sequence shown here is derived from an EMBL/GenBank/DDBJ whole genome shotgun (WGS) entry which is preliminary data.</text>
</comment>
<dbReference type="RefSeq" id="WP_307355550.1">
    <property type="nucleotide sequence ID" value="NZ_BAAACJ010000033.1"/>
</dbReference>
<sequence>MILVIDCECILVLASVIISLNQGKVKAFFIFKNKLRQTLGRKSYETK</sequence>
<accession>A0ABU0JR03</accession>